<dbReference type="InterPro" id="IPR001680">
    <property type="entry name" value="WD40_rpt"/>
</dbReference>
<evidence type="ECO:0000313" key="5">
    <source>
        <dbReference type="Proteomes" id="UP000317835"/>
    </source>
</evidence>
<keyword evidence="1" id="KW-0853">WD repeat</keyword>
<sequence>MGRFRFSIAAMLGVVLFAAVAVAALRQADRPWDGVLFSTTLGLLLLSILLTIHCTGRWRAYWLGFTLFGGVYLGLSLIPPVEERLLTTEALAFLDSKMPGREASMSFSVAFSPQGRTLATSGQGGVVRLWDAKTGRPIGVTGGDSQHFVRIGHSLVALILGFAGGHLSRALHLSGQGRPEERTGHQQTPSPDRPSYPTIPVHRHQ</sequence>
<accession>A0A518H6B0</accession>
<dbReference type="PROSITE" id="PS50082">
    <property type="entry name" value="WD_REPEATS_2"/>
    <property type="match status" value="1"/>
</dbReference>
<evidence type="ECO:0000256" key="1">
    <source>
        <dbReference type="PROSITE-ProRule" id="PRU00221"/>
    </source>
</evidence>
<dbReference type="Gene3D" id="2.130.10.10">
    <property type="entry name" value="YVTN repeat-like/Quinoprotein amine dehydrogenase"/>
    <property type="match status" value="1"/>
</dbReference>
<name>A0A518H6B0_9BACT</name>
<dbReference type="AlphaFoldDB" id="A0A518H6B0"/>
<reference evidence="4 5" key="1">
    <citation type="submission" date="2019-02" db="EMBL/GenBank/DDBJ databases">
        <title>Deep-cultivation of Planctomycetes and their phenomic and genomic characterization uncovers novel biology.</title>
        <authorList>
            <person name="Wiegand S."/>
            <person name="Jogler M."/>
            <person name="Boedeker C."/>
            <person name="Pinto D."/>
            <person name="Vollmers J."/>
            <person name="Rivas-Marin E."/>
            <person name="Kohn T."/>
            <person name="Peeters S.H."/>
            <person name="Heuer A."/>
            <person name="Rast P."/>
            <person name="Oberbeckmann S."/>
            <person name="Bunk B."/>
            <person name="Jeske O."/>
            <person name="Meyerdierks A."/>
            <person name="Storesund J.E."/>
            <person name="Kallscheuer N."/>
            <person name="Luecker S."/>
            <person name="Lage O.M."/>
            <person name="Pohl T."/>
            <person name="Merkel B.J."/>
            <person name="Hornburger P."/>
            <person name="Mueller R.-W."/>
            <person name="Bruemmer F."/>
            <person name="Labrenz M."/>
            <person name="Spormann A.M."/>
            <person name="Op den Camp H."/>
            <person name="Overmann J."/>
            <person name="Amann R."/>
            <person name="Jetten M.S.M."/>
            <person name="Mascher T."/>
            <person name="Medema M.H."/>
            <person name="Devos D.P."/>
            <person name="Kaster A.-K."/>
            <person name="Ovreas L."/>
            <person name="Rohde M."/>
            <person name="Galperin M.Y."/>
            <person name="Jogler C."/>
        </authorList>
    </citation>
    <scope>NUCLEOTIDE SEQUENCE [LARGE SCALE GENOMIC DNA]</scope>
    <source>
        <strain evidence="4 5">ElP</strain>
    </source>
</reference>
<dbReference type="RefSeq" id="WP_197446244.1">
    <property type="nucleotide sequence ID" value="NZ_CP036426.1"/>
</dbReference>
<dbReference type="InterPro" id="IPR015943">
    <property type="entry name" value="WD40/YVTN_repeat-like_dom_sf"/>
</dbReference>
<dbReference type="Proteomes" id="UP000317835">
    <property type="component" value="Chromosome"/>
</dbReference>
<keyword evidence="3" id="KW-0472">Membrane</keyword>
<keyword evidence="3" id="KW-0812">Transmembrane</keyword>
<evidence type="ECO:0000313" key="4">
    <source>
        <dbReference type="EMBL" id="QDV36374.1"/>
    </source>
</evidence>
<evidence type="ECO:0000256" key="2">
    <source>
        <dbReference type="SAM" id="MobiDB-lite"/>
    </source>
</evidence>
<gene>
    <name evidence="4" type="ORF">ElP_42970</name>
</gene>
<feature type="repeat" description="WD" evidence="1">
    <location>
        <begin position="108"/>
        <end position="140"/>
    </location>
</feature>
<dbReference type="EMBL" id="CP036426">
    <property type="protein sequence ID" value="QDV36374.1"/>
    <property type="molecule type" value="Genomic_DNA"/>
</dbReference>
<dbReference type="InterPro" id="IPR011047">
    <property type="entry name" value="Quinoprotein_ADH-like_sf"/>
</dbReference>
<evidence type="ECO:0000256" key="3">
    <source>
        <dbReference type="SAM" id="Phobius"/>
    </source>
</evidence>
<keyword evidence="3" id="KW-1133">Transmembrane helix</keyword>
<feature type="transmembrane region" description="Helical" evidence="3">
    <location>
        <begin position="60"/>
        <end position="78"/>
    </location>
</feature>
<feature type="region of interest" description="Disordered" evidence="2">
    <location>
        <begin position="173"/>
        <end position="205"/>
    </location>
</feature>
<dbReference type="KEGG" id="tpla:ElP_42970"/>
<keyword evidence="5" id="KW-1185">Reference proteome</keyword>
<feature type="transmembrane region" description="Helical" evidence="3">
    <location>
        <begin position="34"/>
        <end position="53"/>
    </location>
</feature>
<protein>
    <submittedName>
        <fullName evidence="4">Uncharacterized protein</fullName>
    </submittedName>
</protein>
<organism evidence="4 5">
    <name type="scientific">Tautonia plasticadhaerens</name>
    <dbReference type="NCBI Taxonomy" id="2527974"/>
    <lineage>
        <taxon>Bacteria</taxon>
        <taxon>Pseudomonadati</taxon>
        <taxon>Planctomycetota</taxon>
        <taxon>Planctomycetia</taxon>
        <taxon>Isosphaerales</taxon>
        <taxon>Isosphaeraceae</taxon>
        <taxon>Tautonia</taxon>
    </lineage>
</organism>
<proteinExistence type="predicted"/>
<dbReference type="SUPFAM" id="SSF50998">
    <property type="entry name" value="Quinoprotein alcohol dehydrogenase-like"/>
    <property type="match status" value="1"/>
</dbReference>